<dbReference type="OrthoDB" id="4954306at2"/>
<accession>A0A0S2LWN5</accession>
<name>A0A0S2LWN5_9MICC</name>
<evidence type="ECO:0000256" key="2">
    <source>
        <dbReference type="SAM" id="Phobius"/>
    </source>
</evidence>
<keyword evidence="2" id="KW-0812">Transmembrane</keyword>
<reference evidence="3 4" key="2">
    <citation type="journal article" date="2016" name="J. Biotechnol.">
        <title>Complete genome sequence of Arthrobacter alpinus ERGS4:06, a yellow pigmented bacterium tolerant to cold and radiations isolated from Sikkim Himalaya.</title>
        <authorList>
            <person name="Kumar R."/>
            <person name="Singh D."/>
            <person name="Swarnkar M.K."/>
            <person name="Singh A.K."/>
            <person name="Kumar S."/>
        </authorList>
    </citation>
    <scope>NUCLEOTIDE SEQUENCE [LARGE SCALE GENOMIC DNA]</scope>
    <source>
        <strain evidence="3 4">ERGS4:06</strain>
    </source>
</reference>
<dbReference type="Proteomes" id="UP000059574">
    <property type="component" value="Chromosome"/>
</dbReference>
<feature type="transmembrane region" description="Helical" evidence="2">
    <location>
        <begin position="112"/>
        <end position="133"/>
    </location>
</feature>
<feature type="compositionally biased region" description="Basic and acidic residues" evidence="1">
    <location>
        <begin position="1"/>
        <end position="11"/>
    </location>
</feature>
<feature type="transmembrane region" description="Helical" evidence="2">
    <location>
        <begin position="78"/>
        <end position="100"/>
    </location>
</feature>
<organism evidence="3 4">
    <name type="scientific">Arthrobacter alpinus</name>
    <dbReference type="NCBI Taxonomy" id="656366"/>
    <lineage>
        <taxon>Bacteria</taxon>
        <taxon>Bacillati</taxon>
        <taxon>Actinomycetota</taxon>
        <taxon>Actinomycetes</taxon>
        <taxon>Micrococcales</taxon>
        <taxon>Micrococcaceae</taxon>
        <taxon>Arthrobacter</taxon>
    </lineage>
</organism>
<evidence type="ECO:0000313" key="4">
    <source>
        <dbReference type="Proteomes" id="UP000059574"/>
    </source>
</evidence>
<keyword evidence="2" id="KW-1133">Transmembrane helix</keyword>
<dbReference type="AlphaFoldDB" id="A0A0S2LWN5"/>
<evidence type="ECO:0000256" key="1">
    <source>
        <dbReference type="SAM" id="MobiDB-lite"/>
    </source>
</evidence>
<gene>
    <name evidence="3" type="ORF">AS189_04960</name>
</gene>
<keyword evidence="2" id="KW-0472">Membrane</keyword>
<sequence>MRSKAERDQRWHQKQREKREKHEQRELRDAQAMAWHDAAVASGQKRFLVRANNGELVSYLPEEYGVWRGGQGPVIQTVWGWAALTVTLLFINAVMVLAMLGSARENPGSVHGGLWFGFGLSLLILVVIGRYLVIEAKATLLRRQRGLPTPSGTPMLAENPRPGNYTR</sequence>
<dbReference type="EMBL" id="CP013200">
    <property type="protein sequence ID" value="ALO65961.1"/>
    <property type="molecule type" value="Genomic_DNA"/>
</dbReference>
<proteinExistence type="predicted"/>
<protein>
    <submittedName>
        <fullName evidence="3">Uncharacterized protein</fullName>
    </submittedName>
</protein>
<reference evidence="4" key="1">
    <citation type="submission" date="2015-11" db="EMBL/GenBank/DDBJ databases">
        <authorList>
            <person name="Kumar R."/>
            <person name="Singh D."/>
            <person name="Swarnkar M.K."/>
            <person name="Singh A.K."/>
            <person name="Kumar S."/>
        </authorList>
    </citation>
    <scope>NUCLEOTIDE SEQUENCE [LARGE SCALE GENOMIC DNA]</scope>
    <source>
        <strain evidence="4">ERGS4:06</strain>
    </source>
</reference>
<feature type="region of interest" description="Disordered" evidence="1">
    <location>
        <begin position="1"/>
        <end position="27"/>
    </location>
</feature>
<evidence type="ECO:0000313" key="3">
    <source>
        <dbReference type="EMBL" id="ALO65961.1"/>
    </source>
</evidence>
<dbReference type="RefSeq" id="WP_062286590.1">
    <property type="nucleotide sequence ID" value="NZ_CP013200.1"/>
</dbReference>
<feature type="compositionally biased region" description="Basic and acidic residues" evidence="1">
    <location>
        <begin position="17"/>
        <end position="27"/>
    </location>
</feature>